<name>A0A0M3IVB4_ASCLU</name>
<sequence>MSTASLRERLREIKLRTAKSADSTGTTGGGFIFYFAFAIGIRTRGDVDKENSVATLPTGTRFVTAPLPRTGAADGNGSMFVVPTPSMSRPATTGALASSRIQGELVSALKLVFLLKAFGFSRDLRSWAPET</sequence>
<dbReference type="WBParaSite" id="ALUE_0002269201-mRNA-1">
    <property type="protein sequence ID" value="ALUE_0002269201-mRNA-1"/>
    <property type="gene ID" value="ALUE_0002269201"/>
</dbReference>
<evidence type="ECO:0000313" key="1">
    <source>
        <dbReference type="Proteomes" id="UP000036681"/>
    </source>
</evidence>
<dbReference type="Proteomes" id="UP000036681">
    <property type="component" value="Unplaced"/>
</dbReference>
<accession>A0A0M3IVB4</accession>
<dbReference type="AlphaFoldDB" id="A0A0M3IVB4"/>
<reference evidence="2" key="1">
    <citation type="submission" date="2017-02" db="UniProtKB">
        <authorList>
            <consortium name="WormBaseParasite"/>
        </authorList>
    </citation>
    <scope>IDENTIFICATION</scope>
</reference>
<protein>
    <submittedName>
        <fullName evidence="2">Uncharacterized protein</fullName>
    </submittedName>
</protein>
<organism evidence="1 2">
    <name type="scientific">Ascaris lumbricoides</name>
    <name type="common">Giant roundworm</name>
    <dbReference type="NCBI Taxonomy" id="6252"/>
    <lineage>
        <taxon>Eukaryota</taxon>
        <taxon>Metazoa</taxon>
        <taxon>Ecdysozoa</taxon>
        <taxon>Nematoda</taxon>
        <taxon>Chromadorea</taxon>
        <taxon>Rhabditida</taxon>
        <taxon>Spirurina</taxon>
        <taxon>Ascaridomorpha</taxon>
        <taxon>Ascaridoidea</taxon>
        <taxon>Ascarididae</taxon>
        <taxon>Ascaris</taxon>
    </lineage>
</organism>
<keyword evidence="1" id="KW-1185">Reference proteome</keyword>
<proteinExistence type="predicted"/>
<evidence type="ECO:0000313" key="2">
    <source>
        <dbReference type="WBParaSite" id="ALUE_0002269201-mRNA-1"/>
    </source>
</evidence>